<organism evidence="1 2">
    <name type="scientific">Arsenicicoccus piscis</name>
    <dbReference type="NCBI Taxonomy" id="673954"/>
    <lineage>
        <taxon>Bacteria</taxon>
        <taxon>Bacillati</taxon>
        <taxon>Actinomycetota</taxon>
        <taxon>Actinomycetes</taxon>
        <taxon>Micrococcales</taxon>
        <taxon>Intrasporangiaceae</taxon>
        <taxon>Arsenicicoccus</taxon>
    </lineage>
</organism>
<reference evidence="2" key="1">
    <citation type="journal article" date="2019" name="Int. J. Syst. Evol. Microbiol.">
        <title>The Global Catalogue of Microorganisms (GCM) 10K type strain sequencing project: providing services to taxonomists for standard genome sequencing and annotation.</title>
        <authorList>
            <consortium name="The Broad Institute Genomics Platform"/>
            <consortium name="The Broad Institute Genome Sequencing Center for Infectious Disease"/>
            <person name="Wu L."/>
            <person name="Ma J."/>
        </authorList>
    </citation>
    <scope>NUCLEOTIDE SEQUENCE [LARGE SCALE GENOMIC DNA]</scope>
    <source>
        <strain evidence="2">NBRC 105830</strain>
    </source>
</reference>
<sequence length="225" mass="23863">MPVRSPMLTAMPAAPADPACLVDPDSADAAAQALIAVAAARPPSAGGTRVVAIDGPSGSGKTVFAERVVDQLATLTGHRPQTVHMDDLYPGWHGLAASIPELVGRVLRPLAEGRPAGYQHYDWASGRYHPAVEPVDPAAYLVVEGVGCGSRACAPYLSALAWLDAPTEQRRARGLARDGETYAPHWDTWAAQEGELYGTERTRERADVVLDTGTPEMMGAWSPCR</sequence>
<comment type="caution">
    <text evidence="1">The sequence shown here is derived from an EMBL/GenBank/DDBJ whole genome shotgun (WGS) entry which is preliminary data.</text>
</comment>
<protein>
    <recommendedName>
        <fullName evidence="3">Uridine kinase</fullName>
    </recommendedName>
</protein>
<dbReference type="Proteomes" id="UP001157109">
    <property type="component" value="Unassembled WGS sequence"/>
</dbReference>
<dbReference type="EMBL" id="BSUJ01000001">
    <property type="protein sequence ID" value="GMA19291.1"/>
    <property type="molecule type" value="Genomic_DNA"/>
</dbReference>
<evidence type="ECO:0000313" key="1">
    <source>
        <dbReference type="EMBL" id="GMA19291.1"/>
    </source>
</evidence>
<gene>
    <name evidence="1" type="ORF">GCM10025862_13120</name>
</gene>
<dbReference type="InterPro" id="IPR027417">
    <property type="entry name" value="P-loop_NTPase"/>
</dbReference>
<dbReference type="SUPFAM" id="SSF52540">
    <property type="entry name" value="P-loop containing nucleoside triphosphate hydrolases"/>
    <property type="match status" value="1"/>
</dbReference>
<accession>A0ABQ6HLQ2</accession>
<keyword evidence="2" id="KW-1185">Reference proteome</keyword>
<dbReference type="Gene3D" id="3.40.50.300">
    <property type="entry name" value="P-loop containing nucleotide triphosphate hydrolases"/>
    <property type="match status" value="1"/>
</dbReference>
<name>A0ABQ6HLQ2_9MICO</name>
<evidence type="ECO:0008006" key="3">
    <source>
        <dbReference type="Google" id="ProtNLM"/>
    </source>
</evidence>
<proteinExistence type="predicted"/>
<evidence type="ECO:0000313" key="2">
    <source>
        <dbReference type="Proteomes" id="UP001157109"/>
    </source>
</evidence>